<dbReference type="InterPro" id="IPR009056">
    <property type="entry name" value="Cyt_c-like_dom"/>
</dbReference>
<keyword evidence="3 4" id="KW-0408">Iron</keyword>
<dbReference type="Proteomes" id="UP000509579">
    <property type="component" value="Chromosome"/>
</dbReference>
<evidence type="ECO:0000259" key="6">
    <source>
        <dbReference type="PROSITE" id="PS51007"/>
    </source>
</evidence>
<accession>A0A6N1X6T7</accession>
<sequence>MNRKYAFSPTLLPVLFAGLACVPTGIQAQDNSATTPKQDHILIERGKALLGQYQCGSCHAIPDVPIARGPVAQPLDAWSQRSYIAGRVPNRPDTLARWIIAPQSLVPGTAMPSMGVSPEDARAMAAFLFSLE</sequence>
<dbReference type="InterPro" id="IPR036909">
    <property type="entry name" value="Cyt_c-like_dom_sf"/>
</dbReference>
<organism evidence="7 8">
    <name type="scientific">Comamonas antarctica</name>
    <dbReference type="NCBI Taxonomy" id="2743470"/>
    <lineage>
        <taxon>Bacteria</taxon>
        <taxon>Pseudomonadati</taxon>
        <taxon>Pseudomonadota</taxon>
        <taxon>Betaproteobacteria</taxon>
        <taxon>Burkholderiales</taxon>
        <taxon>Comamonadaceae</taxon>
        <taxon>Comamonas</taxon>
    </lineage>
</organism>
<keyword evidence="5" id="KW-0732">Signal</keyword>
<evidence type="ECO:0000256" key="4">
    <source>
        <dbReference type="PROSITE-ProRule" id="PRU00433"/>
    </source>
</evidence>
<dbReference type="GO" id="GO:0046872">
    <property type="term" value="F:metal ion binding"/>
    <property type="evidence" value="ECO:0007669"/>
    <property type="project" value="UniProtKB-KW"/>
</dbReference>
<keyword evidence="1 4" id="KW-0349">Heme</keyword>
<reference evidence="7 8" key="1">
    <citation type="submission" date="2020-06" db="EMBL/GenBank/DDBJ databases">
        <title>Acidovorax antarctica sp. nov., isolated from Corinth ice sheet soil, Antarctic Fields Peninsula.</title>
        <authorList>
            <person name="Xu Q."/>
            <person name="Peng F."/>
        </authorList>
    </citation>
    <scope>NUCLEOTIDE SEQUENCE [LARGE SCALE GENOMIC DNA]</scope>
    <source>
        <strain evidence="7 8">16-35-5</strain>
    </source>
</reference>
<feature type="domain" description="Cytochrome c" evidence="6">
    <location>
        <begin position="41"/>
        <end position="132"/>
    </location>
</feature>
<keyword evidence="8" id="KW-1185">Reference proteome</keyword>
<evidence type="ECO:0000256" key="1">
    <source>
        <dbReference type="ARBA" id="ARBA00022617"/>
    </source>
</evidence>
<proteinExistence type="predicted"/>
<dbReference type="PROSITE" id="PS51257">
    <property type="entry name" value="PROKAR_LIPOPROTEIN"/>
    <property type="match status" value="1"/>
</dbReference>
<gene>
    <name evidence="7" type="ORF">HUK68_11570</name>
</gene>
<evidence type="ECO:0000256" key="2">
    <source>
        <dbReference type="ARBA" id="ARBA00022723"/>
    </source>
</evidence>
<evidence type="ECO:0000313" key="8">
    <source>
        <dbReference type="Proteomes" id="UP000509579"/>
    </source>
</evidence>
<dbReference type="SUPFAM" id="SSF46626">
    <property type="entry name" value="Cytochrome c"/>
    <property type="match status" value="1"/>
</dbReference>
<dbReference type="KEGG" id="aant:HUK68_11570"/>
<dbReference type="GO" id="GO:0020037">
    <property type="term" value="F:heme binding"/>
    <property type="evidence" value="ECO:0007669"/>
    <property type="project" value="InterPro"/>
</dbReference>
<feature type="chain" id="PRO_5027063286" evidence="5">
    <location>
        <begin position="29"/>
        <end position="132"/>
    </location>
</feature>
<dbReference type="Gene3D" id="1.10.760.10">
    <property type="entry name" value="Cytochrome c-like domain"/>
    <property type="match status" value="1"/>
</dbReference>
<evidence type="ECO:0000256" key="3">
    <source>
        <dbReference type="ARBA" id="ARBA00023004"/>
    </source>
</evidence>
<dbReference type="AlphaFoldDB" id="A0A6N1X6T7"/>
<evidence type="ECO:0000313" key="7">
    <source>
        <dbReference type="EMBL" id="QKV53476.1"/>
    </source>
</evidence>
<dbReference type="EMBL" id="CP054840">
    <property type="protein sequence ID" value="QKV53476.1"/>
    <property type="molecule type" value="Genomic_DNA"/>
</dbReference>
<dbReference type="RefSeq" id="WP_175504282.1">
    <property type="nucleotide sequence ID" value="NZ_CP054840.1"/>
</dbReference>
<dbReference type="PROSITE" id="PS51007">
    <property type="entry name" value="CYTC"/>
    <property type="match status" value="1"/>
</dbReference>
<evidence type="ECO:0000256" key="5">
    <source>
        <dbReference type="SAM" id="SignalP"/>
    </source>
</evidence>
<dbReference type="Pfam" id="PF00034">
    <property type="entry name" value="Cytochrom_C"/>
    <property type="match status" value="1"/>
</dbReference>
<name>A0A6N1X6T7_9BURK</name>
<protein>
    <submittedName>
        <fullName evidence="7">C-type cytochrome</fullName>
    </submittedName>
</protein>
<keyword evidence="2 4" id="KW-0479">Metal-binding</keyword>
<dbReference type="GO" id="GO:0009055">
    <property type="term" value="F:electron transfer activity"/>
    <property type="evidence" value="ECO:0007669"/>
    <property type="project" value="InterPro"/>
</dbReference>
<feature type="signal peptide" evidence="5">
    <location>
        <begin position="1"/>
        <end position="28"/>
    </location>
</feature>